<evidence type="ECO:0000313" key="2">
    <source>
        <dbReference type="Proteomes" id="UP001396334"/>
    </source>
</evidence>
<dbReference type="EMBL" id="JBBPBN010000001">
    <property type="protein sequence ID" value="KAK9045664.1"/>
    <property type="molecule type" value="Genomic_DNA"/>
</dbReference>
<organism evidence="1 2">
    <name type="scientific">Hibiscus sabdariffa</name>
    <name type="common">roselle</name>
    <dbReference type="NCBI Taxonomy" id="183260"/>
    <lineage>
        <taxon>Eukaryota</taxon>
        <taxon>Viridiplantae</taxon>
        <taxon>Streptophyta</taxon>
        <taxon>Embryophyta</taxon>
        <taxon>Tracheophyta</taxon>
        <taxon>Spermatophyta</taxon>
        <taxon>Magnoliopsida</taxon>
        <taxon>eudicotyledons</taxon>
        <taxon>Gunneridae</taxon>
        <taxon>Pentapetalae</taxon>
        <taxon>rosids</taxon>
        <taxon>malvids</taxon>
        <taxon>Malvales</taxon>
        <taxon>Malvaceae</taxon>
        <taxon>Malvoideae</taxon>
        <taxon>Hibiscus</taxon>
    </lineage>
</organism>
<proteinExistence type="predicted"/>
<name>A0ABR2U872_9ROSI</name>
<evidence type="ECO:0000313" key="1">
    <source>
        <dbReference type="EMBL" id="KAK9045664.1"/>
    </source>
</evidence>
<protein>
    <submittedName>
        <fullName evidence="1">Uncharacterized protein</fullName>
    </submittedName>
</protein>
<gene>
    <name evidence="1" type="ORF">V6N11_051573</name>
</gene>
<sequence length="122" mass="12944">MGRRGIGARTAAAAAVVEPCRELRPPLKVYGNPSHGRVPWCGAVGAGLRGGTDYDFASRDPHKAREEIDKLQTEQSSDFGSIFSTLLPGTMAKLEPPEGCSFLDGLEVRVALVVFGSSPCLN</sequence>
<dbReference type="Proteomes" id="UP001396334">
    <property type="component" value="Unassembled WGS sequence"/>
</dbReference>
<comment type="caution">
    <text evidence="1">The sequence shown here is derived from an EMBL/GenBank/DDBJ whole genome shotgun (WGS) entry which is preliminary data.</text>
</comment>
<keyword evidence="2" id="KW-1185">Reference proteome</keyword>
<accession>A0ABR2U872</accession>
<reference evidence="1 2" key="1">
    <citation type="journal article" date="2024" name="G3 (Bethesda)">
        <title>Genome assembly of Hibiscus sabdariffa L. provides insights into metabolisms of medicinal natural products.</title>
        <authorList>
            <person name="Kim T."/>
        </authorList>
    </citation>
    <scope>NUCLEOTIDE SEQUENCE [LARGE SCALE GENOMIC DNA]</scope>
    <source>
        <strain evidence="1">TK-2024</strain>
        <tissue evidence="1">Old leaves</tissue>
    </source>
</reference>